<accession>A0A183ME43</accession>
<keyword evidence="2" id="KW-1185">Reference proteome</keyword>
<reference evidence="1 2" key="1">
    <citation type="submission" date="2018-11" db="EMBL/GenBank/DDBJ databases">
        <authorList>
            <consortium name="Pathogen Informatics"/>
        </authorList>
    </citation>
    <scope>NUCLEOTIDE SEQUENCE [LARGE SCALE GENOMIC DNA]</scope>
    <source>
        <strain evidence="1 2">Zambia</strain>
    </source>
</reference>
<dbReference type="AlphaFoldDB" id="A0A183ME43"/>
<protein>
    <submittedName>
        <fullName evidence="1">Uncharacterized protein</fullName>
    </submittedName>
</protein>
<evidence type="ECO:0000313" key="2">
    <source>
        <dbReference type="Proteomes" id="UP000277204"/>
    </source>
</evidence>
<sequence>MTELTSDGVIVKLQSFHDLTQLFIHRLKWITVSTQHGLTTNDQAFSLELQKIDSEASHWCAHDYHQIMNPLKVDNNTVGWRFNRLDVTRPKVVC</sequence>
<name>A0A183ME43_9TREM</name>
<proteinExistence type="predicted"/>
<gene>
    <name evidence="1" type="ORF">SMRZ_LOCUS14318</name>
</gene>
<dbReference type="Proteomes" id="UP000277204">
    <property type="component" value="Unassembled WGS sequence"/>
</dbReference>
<dbReference type="EMBL" id="UZAI01016771">
    <property type="protein sequence ID" value="VDP15526.1"/>
    <property type="molecule type" value="Genomic_DNA"/>
</dbReference>
<organism evidence="1 2">
    <name type="scientific">Schistosoma margrebowiei</name>
    <dbReference type="NCBI Taxonomy" id="48269"/>
    <lineage>
        <taxon>Eukaryota</taxon>
        <taxon>Metazoa</taxon>
        <taxon>Spiralia</taxon>
        <taxon>Lophotrochozoa</taxon>
        <taxon>Platyhelminthes</taxon>
        <taxon>Trematoda</taxon>
        <taxon>Digenea</taxon>
        <taxon>Strigeidida</taxon>
        <taxon>Schistosomatoidea</taxon>
        <taxon>Schistosomatidae</taxon>
        <taxon>Schistosoma</taxon>
    </lineage>
</organism>
<evidence type="ECO:0000313" key="1">
    <source>
        <dbReference type="EMBL" id="VDP15526.1"/>
    </source>
</evidence>